<feature type="domain" description="Rhodanese" evidence="1">
    <location>
        <begin position="12"/>
        <end position="98"/>
    </location>
</feature>
<dbReference type="CDD" id="cd00158">
    <property type="entry name" value="RHOD"/>
    <property type="match status" value="1"/>
</dbReference>
<dbReference type="PANTHER" id="PTHR43031">
    <property type="entry name" value="FAD-DEPENDENT OXIDOREDUCTASE"/>
    <property type="match status" value="1"/>
</dbReference>
<dbReference type="SMART" id="SM00450">
    <property type="entry name" value="RHOD"/>
    <property type="match status" value="1"/>
</dbReference>
<dbReference type="PROSITE" id="PS50206">
    <property type="entry name" value="RHODANESE_3"/>
    <property type="match status" value="1"/>
</dbReference>
<dbReference type="Gene3D" id="3.40.250.10">
    <property type="entry name" value="Rhodanese-like domain"/>
    <property type="match status" value="1"/>
</dbReference>
<reference evidence="2" key="1">
    <citation type="submission" date="2022-05" db="EMBL/GenBank/DDBJ databases">
        <title>Complete genome sequence of toluene-degrading Gulosibacter sediminis strain ACHW.36C.</title>
        <authorList>
            <person name="Wai A.C."/>
            <person name="Lai G.K."/>
            <person name="Griffin S.D."/>
            <person name="Leung F.C."/>
        </authorList>
    </citation>
    <scope>NUCLEOTIDE SEQUENCE [LARGE SCALE GENOMIC DNA]</scope>
    <source>
        <strain evidence="2">ACHW.36C</strain>
    </source>
</reference>
<dbReference type="PANTHER" id="PTHR43031:SF1">
    <property type="entry name" value="PYRIDINE NUCLEOTIDE-DISULPHIDE OXIDOREDUCTASE"/>
    <property type="match status" value="1"/>
</dbReference>
<dbReference type="InterPro" id="IPR001763">
    <property type="entry name" value="Rhodanese-like_dom"/>
</dbReference>
<proteinExistence type="predicted"/>
<sequence length="99" mass="10932">MENISVAELHKLGENITLIDVRENDEVAEVRIPFATVIPLSEFADRMDEVPDEGAYIMCHAGGRSARTVDFLARYGKHATNVDGGISQWEAEGFPVERG</sequence>
<accession>A0ABY4MXB7</accession>
<dbReference type="SUPFAM" id="SSF52821">
    <property type="entry name" value="Rhodanese/Cell cycle control phosphatase"/>
    <property type="match status" value="1"/>
</dbReference>
<protein>
    <submittedName>
        <fullName evidence="2">Rhodanese-like domain-containing protein</fullName>
    </submittedName>
</protein>
<dbReference type="EMBL" id="CP097160">
    <property type="protein sequence ID" value="UQN15024.1"/>
    <property type="molecule type" value="Genomic_DNA"/>
</dbReference>
<dbReference type="Pfam" id="PF00581">
    <property type="entry name" value="Rhodanese"/>
    <property type="match status" value="1"/>
</dbReference>
<dbReference type="InterPro" id="IPR036873">
    <property type="entry name" value="Rhodanese-like_dom_sf"/>
</dbReference>
<name>A0ABY4MXB7_9MICO</name>
<evidence type="ECO:0000313" key="2">
    <source>
        <dbReference type="EMBL" id="UQN15024.1"/>
    </source>
</evidence>
<dbReference type="InterPro" id="IPR050229">
    <property type="entry name" value="GlpE_sulfurtransferase"/>
</dbReference>
<organism evidence="2">
    <name type="scientific">Gulosibacter sediminis</name>
    <dbReference type="NCBI Taxonomy" id="1729695"/>
    <lineage>
        <taxon>Bacteria</taxon>
        <taxon>Bacillati</taxon>
        <taxon>Actinomycetota</taxon>
        <taxon>Actinomycetes</taxon>
        <taxon>Micrococcales</taxon>
        <taxon>Microbacteriaceae</taxon>
        <taxon>Gulosibacter</taxon>
    </lineage>
</organism>
<evidence type="ECO:0000259" key="1">
    <source>
        <dbReference type="PROSITE" id="PS50206"/>
    </source>
</evidence>
<gene>
    <name evidence="2" type="ORF">M3M28_00715</name>
</gene>